<dbReference type="InterPro" id="IPR019261">
    <property type="entry name" value="PARG_cat_microbial"/>
</dbReference>
<reference evidence="2 3" key="1">
    <citation type="submission" date="2015-09" db="EMBL/GenBank/DDBJ databases">
        <authorList>
            <consortium name="Pathogen Informatics"/>
        </authorList>
    </citation>
    <scope>NUCLEOTIDE SEQUENCE [LARGE SCALE GENOMIC DNA]</scope>
    <source>
        <strain evidence="2 3">2789STDY5608887</strain>
    </source>
</reference>
<dbReference type="InterPro" id="IPR012664">
    <property type="entry name" value="CHP02452"/>
</dbReference>
<dbReference type="AlphaFoldDB" id="A0A173VUV1"/>
<proteinExistence type="predicted"/>
<accession>A0A173VUV1</accession>
<dbReference type="PANTHER" id="PTHR35596">
    <property type="entry name" value="DUF2263 DOMAIN-CONTAINING PROTEIN"/>
    <property type="match status" value="1"/>
</dbReference>
<evidence type="ECO:0000313" key="3">
    <source>
        <dbReference type="Proteomes" id="UP000095453"/>
    </source>
</evidence>
<sequence>MGRTENINVFQDTMNLCKDNDRIWESVHNSAEGQKLILEGAAIAEPDKKRYKEKARITVSKKRTFEAASGYRGTKTAVHNFASASNPGGGVERGANAQEECLCRCSGLFKCLNAPDAWSGFYMAHRAEHNPIHNDDIIYTPDVLVFKSDTVKPELMDEADWYEVDVITCAAPNLREKPSNAFNTGDGKDAIKITDKELLAIHEKRLRRILDVTLNHGVETIVLGAFGCGAFMNNPNVVAQASKNVLNEYLYAFKNIEFAVYCSPKDDTNYRIFDRVFRPYTK</sequence>
<dbReference type="EMBL" id="CYXX01000041">
    <property type="protein sequence ID" value="CUN29937.1"/>
    <property type="molecule type" value="Genomic_DNA"/>
</dbReference>
<dbReference type="Pfam" id="PF10021">
    <property type="entry name" value="PARG_cat_microb"/>
    <property type="match status" value="1"/>
</dbReference>
<dbReference type="InterPro" id="IPR043472">
    <property type="entry name" value="Macro_dom-like"/>
</dbReference>
<dbReference type="PIRSF" id="PIRSF014899">
    <property type="entry name" value="UCP014899"/>
    <property type="match status" value="1"/>
</dbReference>
<dbReference type="NCBIfam" id="TIGR02452">
    <property type="entry name" value="TIGR02452 family protein"/>
    <property type="match status" value="1"/>
</dbReference>
<dbReference type="PANTHER" id="PTHR35596:SF1">
    <property type="entry name" value="MICROBIAL-TYPE PARG CATALYTIC DOMAIN-CONTAINING PROTEIN"/>
    <property type="match status" value="1"/>
</dbReference>
<evidence type="ECO:0000313" key="2">
    <source>
        <dbReference type="EMBL" id="CUN29937.1"/>
    </source>
</evidence>
<dbReference type="RefSeq" id="WP_055172007.1">
    <property type="nucleotide sequence ID" value="NZ_CYXX01000041.1"/>
</dbReference>
<feature type="domain" description="Microbial-type PARG catalytic" evidence="1">
    <location>
        <begin position="21"/>
        <end position="147"/>
    </location>
</feature>
<dbReference type="Gene3D" id="3.40.220.10">
    <property type="entry name" value="Leucine Aminopeptidase, subunit E, domain 1"/>
    <property type="match status" value="1"/>
</dbReference>
<dbReference type="Proteomes" id="UP000095453">
    <property type="component" value="Unassembled WGS sequence"/>
</dbReference>
<name>A0A173VUV1_9FIRM</name>
<gene>
    <name evidence="2" type="ORF">ERS852444_03381</name>
</gene>
<organism evidence="2 3">
    <name type="scientific">Roseburia inulinivorans</name>
    <dbReference type="NCBI Taxonomy" id="360807"/>
    <lineage>
        <taxon>Bacteria</taxon>
        <taxon>Bacillati</taxon>
        <taxon>Bacillota</taxon>
        <taxon>Clostridia</taxon>
        <taxon>Lachnospirales</taxon>
        <taxon>Lachnospiraceae</taxon>
        <taxon>Roseburia</taxon>
    </lineage>
</organism>
<dbReference type="SUPFAM" id="SSF52949">
    <property type="entry name" value="Macro domain-like"/>
    <property type="match status" value="1"/>
</dbReference>
<protein>
    <submittedName>
        <fullName evidence="2">Uncharacterized protein conserved in bacteria</fullName>
    </submittedName>
</protein>
<evidence type="ECO:0000259" key="1">
    <source>
        <dbReference type="Pfam" id="PF10021"/>
    </source>
</evidence>